<dbReference type="EMBL" id="QGNW01001345">
    <property type="protein sequence ID" value="RVW44677.1"/>
    <property type="molecule type" value="Genomic_DNA"/>
</dbReference>
<dbReference type="AlphaFoldDB" id="A0A438EA45"/>
<comment type="caution">
    <text evidence="2">The sequence shown here is derived from an EMBL/GenBank/DDBJ whole genome shotgun (WGS) entry which is preliminary data.</text>
</comment>
<proteinExistence type="predicted"/>
<reference evidence="2 3" key="1">
    <citation type="journal article" date="2018" name="PLoS Genet.">
        <title>Population sequencing reveals clonal diversity and ancestral inbreeding in the grapevine cultivar Chardonnay.</title>
        <authorList>
            <person name="Roach M.J."/>
            <person name="Johnson D.L."/>
            <person name="Bohlmann J."/>
            <person name="van Vuuren H.J."/>
            <person name="Jones S.J."/>
            <person name="Pretorius I.S."/>
            <person name="Schmidt S.A."/>
            <person name="Borneman A.R."/>
        </authorList>
    </citation>
    <scope>NUCLEOTIDE SEQUENCE [LARGE SCALE GENOMIC DNA]</scope>
    <source>
        <strain evidence="3">cv. Chardonnay</strain>
        <tissue evidence="2">Leaf</tissue>
    </source>
</reference>
<evidence type="ECO:0000313" key="2">
    <source>
        <dbReference type="EMBL" id="RVW44677.1"/>
    </source>
</evidence>
<organism evidence="2 3">
    <name type="scientific">Vitis vinifera</name>
    <name type="common">Grape</name>
    <dbReference type="NCBI Taxonomy" id="29760"/>
    <lineage>
        <taxon>Eukaryota</taxon>
        <taxon>Viridiplantae</taxon>
        <taxon>Streptophyta</taxon>
        <taxon>Embryophyta</taxon>
        <taxon>Tracheophyta</taxon>
        <taxon>Spermatophyta</taxon>
        <taxon>Magnoliopsida</taxon>
        <taxon>eudicotyledons</taxon>
        <taxon>Gunneridae</taxon>
        <taxon>Pentapetalae</taxon>
        <taxon>rosids</taxon>
        <taxon>Vitales</taxon>
        <taxon>Vitaceae</taxon>
        <taxon>Viteae</taxon>
        <taxon>Vitis</taxon>
    </lineage>
</organism>
<gene>
    <name evidence="2" type="ORF">CK203_115581</name>
</gene>
<evidence type="ECO:0000256" key="1">
    <source>
        <dbReference type="SAM" id="MobiDB-lite"/>
    </source>
</evidence>
<name>A0A438EA45_VITVI</name>
<evidence type="ECO:0000313" key="3">
    <source>
        <dbReference type="Proteomes" id="UP000288805"/>
    </source>
</evidence>
<dbReference type="Proteomes" id="UP000288805">
    <property type="component" value="Unassembled WGS sequence"/>
</dbReference>
<protein>
    <submittedName>
        <fullName evidence="2">Uncharacterized protein</fullName>
    </submittedName>
</protein>
<feature type="region of interest" description="Disordered" evidence="1">
    <location>
        <begin position="1"/>
        <end position="25"/>
    </location>
</feature>
<feature type="compositionally biased region" description="Gly residues" evidence="1">
    <location>
        <begin position="1"/>
        <end position="13"/>
    </location>
</feature>
<sequence length="216" mass="23772">MLVGSGEAGGGGASPEKASRALTRRREMQSPAGKCAWPARGSSFCRCLHKSWRSPPGAPSGIGECKRDYLISWDVVCKPKAKGGLGFGKISLRNLALLGKWLWSQMVTSLPLEGYCTSLPGFFQVYLACGRRWRKNSLLGRLVVGDQPLGLRYSKLFRVVTTKNILISSILSSARPFSLNFNFRCNLLDVEIEDLQSLMRSFDCLHLSPLVSDARS</sequence>
<accession>A0A438EA45</accession>